<evidence type="ECO:0000313" key="8">
    <source>
        <dbReference type="Proteomes" id="UP000053259"/>
    </source>
</evidence>
<dbReference type="VEuPathDB" id="FungiDB:PV09_02471"/>
<dbReference type="InterPro" id="IPR052053">
    <property type="entry name" value="IM_YidH-like"/>
</dbReference>
<evidence type="ECO:0000256" key="5">
    <source>
        <dbReference type="SAM" id="Phobius"/>
    </source>
</evidence>
<dbReference type="Proteomes" id="UP000053259">
    <property type="component" value="Unassembled WGS sequence"/>
</dbReference>
<evidence type="ECO:0000256" key="4">
    <source>
        <dbReference type="ARBA" id="ARBA00023136"/>
    </source>
</evidence>
<comment type="subcellular location">
    <subcellularLocation>
        <location evidence="1">Endomembrane system</location>
        <topology evidence="1">Multi-pass membrane protein</topology>
    </subcellularLocation>
</comment>
<evidence type="ECO:0000256" key="2">
    <source>
        <dbReference type="ARBA" id="ARBA00022692"/>
    </source>
</evidence>
<keyword evidence="8" id="KW-1185">Reference proteome</keyword>
<evidence type="ECO:0000259" key="6">
    <source>
        <dbReference type="Pfam" id="PF02656"/>
    </source>
</evidence>
<feature type="domain" description="DUF202" evidence="6">
    <location>
        <begin position="60"/>
        <end position="131"/>
    </location>
</feature>
<dbReference type="PANTHER" id="PTHR34187:SF3">
    <property type="entry name" value="DUF DOMAIN PROTEIN (AFU_ORTHOLOGUE AFUA_6G11150)"/>
    <property type="match status" value="1"/>
</dbReference>
<dbReference type="PANTHER" id="PTHR34187">
    <property type="entry name" value="FGR18P"/>
    <property type="match status" value="1"/>
</dbReference>
<protein>
    <recommendedName>
        <fullName evidence="6">DUF202 domain-containing protein</fullName>
    </recommendedName>
</protein>
<keyword evidence="4 5" id="KW-0472">Membrane</keyword>
<dbReference type="RefSeq" id="XP_016216658.1">
    <property type="nucleotide sequence ID" value="XM_016355522.1"/>
</dbReference>
<keyword evidence="3 5" id="KW-1133">Transmembrane helix</keyword>
<name>A0A0D2AIQ9_9PEZI</name>
<gene>
    <name evidence="7" type="ORF">PV09_02471</name>
</gene>
<organism evidence="7 8">
    <name type="scientific">Verruconis gallopava</name>
    <dbReference type="NCBI Taxonomy" id="253628"/>
    <lineage>
        <taxon>Eukaryota</taxon>
        <taxon>Fungi</taxon>
        <taxon>Dikarya</taxon>
        <taxon>Ascomycota</taxon>
        <taxon>Pezizomycotina</taxon>
        <taxon>Dothideomycetes</taxon>
        <taxon>Pleosporomycetidae</taxon>
        <taxon>Venturiales</taxon>
        <taxon>Sympoventuriaceae</taxon>
        <taxon>Verruconis</taxon>
    </lineage>
</organism>
<sequence length="183" mass="20734">MPNITPEEHRLIAEPYVPKYSPFRGKPVLVKQRHDNPEAVFLKRPWHGPLLFDNNTSDARDHCANERTFLSWLRLAVYMAVVSVAIMVSFHLKHQPTQTEKRLALPFGIIFWFLSLCCLIAGVSNYIRTVSRYSRQAALVQSGWKTEVVFTVVATAIVAACVLFLATNASTRTQSVMDMLISQ</sequence>
<dbReference type="GeneID" id="27310444"/>
<feature type="transmembrane region" description="Helical" evidence="5">
    <location>
        <begin position="75"/>
        <end position="92"/>
    </location>
</feature>
<dbReference type="RefSeq" id="XP_016216657.1">
    <property type="nucleotide sequence ID" value="XM_016355521.1"/>
</dbReference>
<dbReference type="OrthoDB" id="5525680at2759"/>
<proteinExistence type="predicted"/>
<dbReference type="InterPro" id="IPR003807">
    <property type="entry name" value="DUF202"/>
</dbReference>
<evidence type="ECO:0000256" key="3">
    <source>
        <dbReference type="ARBA" id="ARBA00022989"/>
    </source>
</evidence>
<dbReference type="EMBL" id="KN847534">
    <property type="protein sequence ID" value="KIW06789.1"/>
    <property type="molecule type" value="Genomic_DNA"/>
</dbReference>
<accession>A0A0D2AIQ9</accession>
<reference evidence="7 8" key="1">
    <citation type="submission" date="2015-01" db="EMBL/GenBank/DDBJ databases">
        <title>The Genome Sequence of Ochroconis gallopava CBS43764.</title>
        <authorList>
            <consortium name="The Broad Institute Genomics Platform"/>
            <person name="Cuomo C."/>
            <person name="de Hoog S."/>
            <person name="Gorbushina A."/>
            <person name="Stielow B."/>
            <person name="Teixiera M."/>
            <person name="Abouelleil A."/>
            <person name="Chapman S.B."/>
            <person name="Priest M."/>
            <person name="Young S.K."/>
            <person name="Wortman J."/>
            <person name="Nusbaum C."/>
            <person name="Birren B."/>
        </authorList>
    </citation>
    <scope>NUCLEOTIDE SEQUENCE [LARGE SCALE GENOMIC DNA]</scope>
    <source>
        <strain evidence="7 8">CBS 43764</strain>
    </source>
</reference>
<dbReference type="EMBL" id="KN847534">
    <property type="protein sequence ID" value="KIW06788.1"/>
    <property type="molecule type" value="Genomic_DNA"/>
</dbReference>
<dbReference type="HOGENOM" id="CLU_120561_1_0_1"/>
<keyword evidence="2 5" id="KW-0812">Transmembrane</keyword>
<evidence type="ECO:0000313" key="7">
    <source>
        <dbReference type="EMBL" id="KIW06788.1"/>
    </source>
</evidence>
<dbReference type="Pfam" id="PF02656">
    <property type="entry name" value="DUF202"/>
    <property type="match status" value="1"/>
</dbReference>
<feature type="transmembrane region" description="Helical" evidence="5">
    <location>
        <begin position="104"/>
        <end position="127"/>
    </location>
</feature>
<dbReference type="GO" id="GO:0012505">
    <property type="term" value="C:endomembrane system"/>
    <property type="evidence" value="ECO:0007669"/>
    <property type="project" value="UniProtKB-SubCell"/>
</dbReference>
<feature type="transmembrane region" description="Helical" evidence="5">
    <location>
        <begin position="148"/>
        <end position="167"/>
    </location>
</feature>
<dbReference type="AlphaFoldDB" id="A0A0D2AIQ9"/>
<evidence type="ECO:0000256" key="1">
    <source>
        <dbReference type="ARBA" id="ARBA00004127"/>
    </source>
</evidence>